<evidence type="ECO:0000313" key="3">
    <source>
        <dbReference type="Proteomes" id="UP001652445"/>
    </source>
</evidence>
<accession>A0ABT2UJ55</accession>
<feature type="transmembrane region" description="Helical" evidence="1">
    <location>
        <begin position="85"/>
        <end position="103"/>
    </location>
</feature>
<evidence type="ECO:0000313" key="2">
    <source>
        <dbReference type="EMBL" id="MCU6794663.1"/>
    </source>
</evidence>
<feature type="transmembrane region" description="Helical" evidence="1">
    <location>
        <begin position="169"/>
        <end position="188"/>
    </location>
</feature>
<feature type="transmembrane region" description="Helical" evidence="1">
    <location>
        <begin position="35"/>
        <end position="53"/>
    </location>
</feature>
<feature type="transmembrane region" description="Helical" evidence="1">
    <location>
        <begin position="123"/>
        <end position="148"/>
    </location>
</feature>
<dbReference type="RefSeq" id="WP_262685777.1">
    <property type="nucleotide sequence ID" value="NZ_JAOQIO010000084.1"/>
</dbReference>
<keyword evidence="1" id="KW-0812">Transmembrane</keyword>
<keyword evidence="1" id="KW-1133">Transmembrane helix</keyword>
<dbReference type="Proteomes" id="UP001652445">
    <property type="component" value="Unassembled WGS sequence"/>
</dbReference>
<gene>
    <name evidence="2" type="ORF">OB236_21365</name>
</gene>
<sequence length="219" mass="25474">MFPIEQALEYLVHFLVWPTFFMLALALFRIRLQQYVLPIVVSTCILAPTTALLQASKLIYLITIIQPLVFLLCLMVVFRFKFFHSIIMLGLVYIYNIFLEVSYNVVVAQFDYEKFLQISKDEYIMQGVFMAIINYLTIYIIIKARWGFTFISPRISKIRSGTLNIQNKLYLSAIVIIFPLSMIGLSLYLWSELLVVVLSATSIILAIVIHFSYKRELLD</sequence>
<feature type="transmembrane region" description="Helical" evidence="1">
    <location>
        <begin position="12"/>
        <end position="28"/>
    </location>
</feature>
<proteinExistence type="predicted"/>
<dbReference type="EMBL" id="JAOQIO010000084">
    <property type="protein sequence ID" value="MCU6794663.1"/>
    <property type="molecule type" value="Genomic_DNA"/>
</dbReference>
<evidence type="ECO:0000256" key="1">
    <source>
        <dbReference type="SAM" id="Phobius"/>
    </source>
</evidence>
<name>A0ABT2UJ55_9BACL</name>
<feature type="transmembrane region" description="Helical" evidence="1">
    <location>
        <begin position="59"/>
        <end position="78"/>
    </location>
</feature>
<keyword evidence="1" id="KW-0472">Membrane</keyword>
<feature type="transmembrane region" description="Helical" evidence="1">
    <location>
        <begin position="194"/>
        <end position="213"/>
    </location>
</feature>
<comment type="caution">
    <text evidence="2">The sequence shown here is derived from an EMBL/GenBank/DDBJ whole genome shotgun (WGS) entry which is preliminary data.</text>
</comment>
<protein>
    <submittedName>
        <fullName evidence="2">Uncharacterized protein</fullName>
    </submittedName>
</protein>
<reference evidence="2 3" key="1">
    <citation type="submission" date="2022-09" db="EMBL/GenBank/DDBJ databases">
        <authorList>
            <person name="Han X.L."/>
            <person name="Wang Q."/>
            <person name="Lu T."/>
        </authorList>
    </citation>
    <scope>NUCLEOTIDE SEQUENCE [LARGE SCALE GENOMIC DNA]</scope>
    <source>
        <strain evidence="2 3">WQ 127069</strain>
    </source>
</reference>
<keyword evidence="3" id="KW-1185">Reference proteome</keyword>
<organism evidence="2 3">
    <name type="scientific">Paenibacillus baimaensis</name>
    <dbReference type="NCBI Taxonomy" id="2982185"/>
    <lineage>
        <taxon>Bacteria</taxon>
        <taxon>Bacillati</taxon>
        <taxon>Bacillota</taxon>
        <taxon>Bacilli</taxon>
        <taxon>Bacillales</taxon>
        <taxon>Paenibacillaceae</taxon>
        <taxon>Paenibacillus</taxon>
    </lineage>
</organism>